<keyword evidence="9 18" id="KW-0479">Metal-binding</keyword>
<dbReference type="VEuPathDB" id="FungiDB:P168DRAFT_310858"/>
<feature type="domain" description="F-box" evidence="22">
    <location>
        <begin position="67"/>
        <end position="112"/>
    </location>
</feature>
<dbReference type="Pfam" id="PF12937">
    <property type="entry name" value="F-box-like"/>
    <property type="match status" value="1"/>
</dbReference>
<feature type="compositionally biased region" description="Acidic residues" evidence="19">
    <location>
        <begin position="1208"/>
        <end position="1228"/>
    </location>
</feature>
<evidence type="ECO:0000259" key="21">
    <source>
        <dbReference type="Pfam" id="PF04389"/>
    </source>
</evidence>
<feature type="transmembrane region" description="Helical" evidence="20">
    <location>
        <begin position="1006"/>
        <end position="1028"/>
    </location>
</feature>
<dbReference type="OrthoDB" id="10257471at2759"/>
<dbReference type="InterPro" id="IPR053975">
    <property type="entry name" value="PFF1_C"/>
</dbReference>
<evidence type="ECO:0000256" key="11">
    <source>
        <dbReference type="ARBA" id="ARBA00022786"/>
    </source>
</evidence>
<keyword evidence="8 20" id="KW-0812">Transmembrane</keyword>
<keyword evidence="27" id="KW-1185">Reference proteome</keyword>
<dbReference type="Gene3D" id="3.40.630.10">
    <property type="entry name" value="Zn peptidases"/>
    <property type="match status" value="1"/>
</dbReference>
<evidence type="ECO:0000256" key="2">
    <source>
        <dbReference type="ARBA" id="ARBA00003273"/>
    </source>
</evidence>
<gene>
    <name evidence="26" type="ORF">P168DRAFT_310858</name>
</gene>
<evidence type="ECO:0000256" key="8">
    <source>
        <dbReference type="ARBA" id="ARBA00022692"/>
    </source>
</evidence>
<feature type="transmembrane region" description="Helical" evidence="20">
    <location>
        <begin position="1285"/>
        <end position="1306"/>
    </location>
</feature>
<dbReference type="GO" id="GO:0006508">
    <property type="term" value="P:proteolysis"/>
    <property type="evidence" value="ECO:0007669"/>
    <property type="project" value="UniProtKB-KW"/>
</dbReference>
<keyword evidence="6" id="KW-0433">Leucine-rich repeat</keyword>
<dbReference type="GeneID" id="36546956"/>
<dbReference type="Pfam" id="PF22251">
    <property type="entry name" value="PFF1_TM"/>
    <property type="match status" value="1"/>
</dbReference>
<dbReference type="Pfam" id="PF22250">
    <property type="entry name" value="PFF1_C"/>
    <property type="match status" value="1"/>
</dbReference>
<feature type="transmembrane region" description="Helical" evidence="20">
    <location>
        <begin position="1124"/>
        <end position="1145"/>
    </location>
</feature>
<reference evidence="26" key="1">
    <citation type="submission" date="2016-12" db="EMBL/GenBank/DDBJ databases">
        <title>The genomes of Aspergillus section Nigri reveals drivers in fungal speciation.</title>
        <authorList>
            <consortium name="DOE Joint Genome Institute"/>
            <person name="Vesth T.C."/>
            <person name="Nybo J."/>
            <person name="Theobald S."/>
            <person name="Brandl J."/>
            <person name="Frisvad J.C."/>
            <person name="Nielsen K.F."/>
            <person name="Lyhne E.K."/>
            <person name="Kogle M.E."/>
            <person name="Kuo A."/>
            <person name="Riley R."/>
            <person name="Clum A."/>
            <person name="Nolan M."/>
            <person name="Lipzen A."/>
            <person name="Salamov A."/>
            <person name="Henrissat B."/>
            <person name="Wiebenga A."/>
            <person name="De vries R.P."/>
            <person name="Grigoriev I.V."/>
            <person name="Mortensen U.H."/>
            <person name="Andersen M.R."/>
            <person name="Baker S.E."/>
        </authorList>
    </citation>
    <scope>NUCLEOTIDE SEQUENCE</scope>
    <source>
        <strain evidence="26">IBT 28561</strain>
    </source>
</reference>
<evidence type="ECO:0000259" key="24">
    <source>
        <dbReference type="Pfam" id="PF22251"/>
    </source>
</evidence>
<dbReference type="RefSeq" id="XP_024692809.1">
    <property type="nucleotide sequence ID" value="XM_024839432.1"/>
</dbReference>
<protein>
    <recommendedName>
        <fullName evidence="18">Peptide hydrolase</fullName>
        <ecNumber evidence="18">3.4.-.-</ecNumber>
    </recommendedName>
</protein>
<feature type="region of interest" description="Disordered" evidence="19">
    <location>
        <begin position="1188"/>
        <end position="1239"/>
    </location>
</feature>
<evidence type="ECO:0000256" key="7">
    <source>
        <dbReference type="ARBA" id="ARBA00022670"/>
    </source>
</evidence>
<sequence length="1583" mass="175608">MARSRQPARFSSEAPSESSSATSPDRTVDDDTDFFTAQANDSQSSIGVANSRDIHLHDDVDMMVPPIARLPPEILIAIFAKLSATADMLSCMLVCRGWAANCVGILWHRPSCNSWKNMASITASVGKMNGSFSYAELIRRLNLSALTDDVSDGTVVPFTQCNRIERLTLTNCSKLTDKGVSELVEGNRHLQALDVSDLRSLTDHTLFTVAKNCPRLQGLNITGCVNATDDSLVTVSENCRQIKRLKLNGLTQVTNRAIMSFAQHCPAILEIDLHDCKLVKNPSVTALMATLQNLRELRLAHCTEIDDTAFLDLPKHLSMDSLRILDLTACENIRDDAVERIVQAAPRLRNLVLAKCRLITDRAVWAICKLGKNLHYVHLGHCSNITDTAVMQLVKSCNRIRYIDLACCNSLTDRSVQQLATLPKLRRIGLVKCQLITDQSILALAQPKVSHPTGVSSLERVHLSYCVHLTMPGIHALLNHCPRLTHLSLTGVGAFLRPELTVFCREAPPEFTHQQREVFCVFSGDGVNRLRDFLNGVMEPPRDLTEATMYDDDEELDEEEGQVTGLMHATAINDDDYIDVGHTHELYTHGVSCLLCPVPVLTFSLFLTCIEWSSDFIAIQMNYDRVWSSRANPLAFTPWPVTLITTLVYLALVIPVLVIHNVVPTPPRSNPKGLDIAEAWADLQYLTNGFHPYNSHRNDEVRDYLLQRIHKIVDDAPSPETYRSAGDEKPAVFVFDDLRSNLTFADGAAGTGVYFEGTNIIVYVRGTDDDREHWWEDDNTEDAPSRGGVLVNAHYDSVSTGFGATDDGVGVVTCLQLLRYFTTPGHAPRRGLVVLLNNGEEDYLNGARVFSQHPISRLPRTFLNLEGAGAGTRAMLFRTTDEEVTRHYRRAPHPFGSVLSANGFDMRLIRSQTDYVVFNGDMGMRGLDVAFLEPRSRYHTDQDDARHTSKGSLWHMLSAAVGTTRGLVSDPSEQFDRPVQAGAPGSKGVWFDLFGSAFVVFRLHTLFAISVTLLVVAPLVLLATGVALTRADKMYLFRSEARSPDRLEGVPLQGLRGFFRFPFLLAIPTVVTVGLAYLVTKINPYVINSSEYAVWSMMVAAWVFLAWFVSRVADFARPSAFHRVYTLTWMFAVYWVLLVVMTVYANRDGLAGGYFIFFAFAGVFVATWIGYLEMFALPRRSEYASLMHPPSRHTSTYGSRISTAVSGDDPETEHDDSDEEHVVEEEPTESTSLLGSGPRTTFANYVRVGHTDSHGDEAELGDPRIYGHEQPWSANLLQWSWAVQFLLVAPITLIMVGPLSLLLTSALHQTGPDGSSSLFIYIALASLTTFLLTPLLPFIHRFTHHIPVFLLAVFAGTLIYNLVAFPFSDSSRLKLFFIQELDLDTGSNRASLTGVAPFVQLAAKGLPSVHSSQNLTCNPVANRLQCSWPGPTPNVVDTNTPMQDWLHLNITKDDASSKSKSAHITLSGQNTRSCRLLFTQPITSFNVHDSATDPARFPDGSSNSSTKEIRLWSRTWNATWEVDVSWEKNDGPLEGRAVCIWSDGNQEGAIPALDEVRRFVPRWVAVSKLRDGLVEGGRGFTLT</sequence>
<evidence type="ECO:0000256" key="20">
    <source>
        <dbReference type="SAM" id="Phobius"/>
    </source>
</evidence>
<evidence type="ECO:0000256" key="6">
    <source>
        <dbReference type="ARBA" id="ARBA00022614"/>
    </source>
</evidence>
<evidence type="ECO:0000313" key="26">
    <source>
        <dbReference type="EMBL" id="PKY04215.1"/>
    </source>
</evidence>
<proteinExistence type="inferred from homology"/>
<dbReference type="GO" id="GO:0019005">
    <property type="term" value="C:SCF ubiquitin ligase complex"/>
    <property type="evidence" value="ECO:0007669"/>
    <property type="project" value="UniProtKB-ARBA"/>
</dbReference>
<evidence type="ECO:0000256" key="17">
    <source>
        <dbReference type="ARBA" id="ARBA00023180"/>
    </source>
</evidence>
<dbReference type="InterPro" id="IPR007484">
    <property type="entry name" value="Peptidase_M28"/>
</dbReference>
<feature type="transmembrane region" description="Helical" evidence="20">
    <location>
        <begin position="1151"/>
        <end position="1172"/>
    </location>
</feature>
<dbReference type="InterPro" id="IPR053976">
    <property type="entry name" value="PFF1_TM"/>
</dbReference>
<keyword evidence="5" id="KW-0926">Vacuole</keyword>
<keyword evidence="11" id="KW-0833">Ubl conjugation pathway</keyword>
<dbReference type="FunFam" id="3.80.10.10:FF:000381">
    <property type="entry name" value="Ubiquitin ligase complex F-box protein GRR1"/>
    <property type="match status" value="1"/>
</dbReference>
<evidence type="ECO:0000256" key="16">
    <source>
        <dbReference type="ARBA" id="ARBA00023136"/>
    </source>
</evidence>
<dbReference type="GO" id="GO:0046872">
    <property type="term" value="F:metal ion binding"/>
    <property type="evidence" value="ECO:0007669"/>
    <property type="project" value="UniProtKB-KW"/>
</dbReference>
<feature type="domain" description="Peptidase M28" evidence="21">
    <location>
        <begin position="786"/>
        <end position="960"/>
    </location>
</feature>
<evidence type="ECO:0000256" key="5">
    <source>
        <dbReference type="ARBA" id="ARBA00022554"/>
    </source>
</evidence>
<dbReference type="SUPFAM" id="SSF52047">
    <property type="entry name" value="RNI-like"/>
    <property type="match status" value="1"/>
</dbReference>
<dbReference type="GO" id="GO:0008237">
    <property type="term" value="F:metallopeptidase activity"/>
    <property type="evidence" value="ECO:0007669"/>
    <property type="project" value="UniProtKB-KW"/>
</dbReference>
<accession>A0A2I1D2W5</accession>
<dbReference type="Pfam" id="PF04389">
    <property type="entry name" value="Peptidase_M28"/>
    <property type="match status" value="1"/>
</dbReference>
<evidence type="ECO:0000259" key="23">
    <source>
        <dbReference type="Pfam" id="PF22250"/>
    </source>
</evidence>
<evidence type="ECO:0000313" key="27">
    <source>
        <dbReference type="Proteomes" id="UP000234254"/>
    </source>
</evidence>
<dbReference type="Proteomes" id="UP000234254">
    <property type="component" value="Unassembled WGS sequence"/>
</dbReference>
<feature type="transmembrane region" description="Helical" evidence="20">
    <location>
        <begin position="1346"/>
        <end position="1367"/>
    </location>
</feature>
<evidence type="ECO:0000256" key="15">
    <source>
        <dbReference type="ARBA" id="ARBA00023049"/>
    </source>
</evidence>
<feature type="transmembrane region" description="Helical" evidence="20">
    <location>
        <begin position="1092"/>
        <end position="1112"/>
    </location>
</feature>
<feature type="transmembrane region" description="Helical" evidence="20">
    <location>
        <begin position="1061"/>
        <end position="1080"/>
    </location>
</feature>
<evidence type="ECO:0000256" key="19">
    <source>
        <dbReference type="SAM" id="MobiDB-lite"/>
    </source>
</evidence>
<feature type="domain" description="Vacuolar membrane protease transmembrane" evidence="24">
    <location>
        <begin position="1059"/>
        <end position="1346"/>
    </location>
</feature>
<evidence type="ECO:0000256" key="12">
    <source>
        <dbReference type="ARBA" id="ARBA00022801"/>
    </source>
</evidence>
<keyword evidence="13 18" id="KW-0862">Zinc</keyword>
<dbReference type="SUPFAM" id="SSF53187">
    <property type="entry name" value="Zn-dependent exopeptidases"/>
    <property type="match status" value="1"/>
</dbReference>
<evidence type="ECO:0000256" key="13">
    <source>
        <dbReference type="ARBA" id="ARBA00022833"/>
    </source>
</evidence>
<keyword evidence="12 18" id="KW-0378">Hydrolase</keyword>
<dbReference type="InterPro" id="IPR050648">
    <property type="entry name" value="F-box_LRR-repeat"/>
</dbReference>
<comment type="function">
    <text evidence="2">May be involved in vacuolar sorting and osmoregulation.</text>
</comment>
<name>A0A2I1D2W5_ASPC2</name>
<feature type="region of interest" description="Disordered" evidence="19">
    <location>
        <begin position="1"/>
        <end position="32"/>
    </location>
</feature>
<dbReference type="PANTHER" id="PTHR13382:SF67">
    <property type="entry name" value="SCF E3 UBIQUITIN LIGASE COMPLEX F-BOX PROTEIN POF2"/>
    <property type="match status" value="1"/>
</dbReference>
<comment type="similarity">
    <text evidence="4 18">Belongs to the peptidase M28 family.</text>
</comment>
<comment type="subcellular location">
    <subcellularLocation>
        <location evidence="3">Vacuole membrane</location>
        <topology evidence="3">Multi-pass membrane protein</topology>
    </subcellularLocation>
</comment>
<feature type="domain" description="Vacuolar membrane protease C-terminal" evidence="23">
    <location>
        <begin position="1373"/>
        <end position="1575"/>
    </location>
</feature>
<keyword evidence="15" id="KW-0482">Metalloprotease</keyword>
<dbReference type="Pfam" id="PF25372">
    <property type="entry name" value="DUF7885"/>
    <property type="match status" value="1"/>
</dbReference>
<evidence type="ECO:0000256" key="10">
    <source>
        <dbReference type="ARBA" id="ARBA00022737"/>
    </source>
</evidence>
<dbReference type="GO" id="GO:0005774">
    <property type="term" value="C:vacuolar membrane"/>
    <property type="evidence" value="ECO:0007669"/>
    <property type="project" value="UniProtKB-SubCell"/>
</dbReference>
<dbReference type="InterPro" id="IPR057207">
    <property type="entry name" value="FBXL15_LRR"/>
</dbReference>
<dbReference type="SUPFAM" id="SSF81383">
    <property type="entry name" value="F-box domain"/>
    <property type="match status" value="1"/>
</dbReference>
<comment type="cofactor">
    <cofactor evidence="1">
        <name>Zn(2+)</name>
        <dbReference type="ChEBI" id="CHEBI:29105"/>
    </cofactor>
</comment>
<keyword evidence="10" id="KW-0677">Repeat</keyword>
<evidence type="ECO:0000256" key="14">
    <source>
        <dbReference type="ARBA" id="ARBA00022989"/>
    </source>
</evidence>
<evidence type="ECO:0000256" key="3">
    <source>
        <dbReference type="ARBA" id="ARBA00004128"/>
    </source>
</evidence>
<dbReference type="EMBL" id="MSFM01000006">
    <property type="protein sequence ID" value="PKY04215.1"/>
    <property type="molecule type" value="Genomic_DNA"/>
</dbReference>
<feature type="compositionally biased region" description="Polar residues" evidence="19">
    <location>
        <begin position="1192"/>
        <end position="1205"/>
    </location>
</feature>
<feature type="transmembrane region" description="Helical" evidence="20">
    <location>
        <begin position="1318"/>
        <end position="1339"/>
    </location>
</feature>
<feature type="compositionally biased region" description="Low complexity" evidence="19">
    <location>
        <begin position="11"/>
        <end position="24"/>
    </location>
</feature>
<evidence type="ECO:0000256" key="18">
    <source>
        <dbReference type="RuleBase" id="RU361240"/>
    </source>
</evidence>
<dbReference type="InterPro" id="IPR001810">
    <property type="entry name" value="F-box_dom"/>
</dbReference>
<dbReference type="Gene3D" id="3.80.10.10">
    <property type="entry name" value="Ribonuclease Inhibitor"/>
    <property type="match status" value="3"/>
</dbReference>
<evidence type="ECO:0000259" key="22">
    <source>
        <dbReference type="Pfam" id="PF12937"/>
    </source>
</evidence>
<dbReference type="EC" id="3.4.-.-" evidence="18"/>
<evidence type="ECO:0000256" key="9">
    <source>
        <dbReference type="ARBA" id="ARBA00022723"/>
    </source>
</evidence>
<dbReference type="SMART" id="SM00367">
    <property type="entry name" value="LRR_CC"/>
    <property type="match status" value="12"/>
</dbReference>
<dbReference type="InterPro" id="IPR032675">
    <property type="entry name" value="LRR_dom_sf"/>
</dbReference>
<organism evidence="26 27">
    <name type="scientific">Aspergillus campestris (strain IBT 28561)</name>
    <dbReference type="NCBI Taxonomy" id="1392248"/>
    <lineage>
        <taxon>Eukaryota</taxon>
        <taxon>Fungi</taxon>
        <taxon>Dikarya</taxon>
        <taxon>Ascomycota</taxon>
        <taxon>Pezizomycotina</taxon>
        <taxon>Eurotiomycetes</taxon>
        <taxon>Eurotiomycetidae</taxon>
        <taxon>Eurotiales</taxon>
        <taxon>Aspergillaceae</taxon>
        <taxon>Aspergillus</taxon>
        <taxon>Aspergillus subgen. Circumdati</taxon>
    </lineage>
</organism>
<keyword evidence="14 20" id="KW-1133">Transmembrane helix</keyword>
<comment type="caution">
    <text evidence="26">The sequence shown here is derived from an EMBL/GenBank/DDBJ whole genome shotgun (WGS) entry which is preliminary data.</text>
</comment>
<dbReference type="InterPro" id="IPR048024">
    <property type="entry name" value="Fxna-like_M28_dom"/>
</dbReference>
<evidence type="ECO:0000256" key="4">
    <source>
        <dbReference type="ARBA" id="ARBA00010918"/>
    </source>
</evidence>
<dbReference type="FunFam" id="3.80.10.10:FF:000251">
    <property type="entry name" value="Ubiquitin ligase complex F-box protein GRR1"/>
    <property type="match status" value="1"/>
</dbReference>
<evidence type="ECO:0000259" key="25">
    <source>
        <dbReference type="Pfam" id="PF25372"/>
    </source>
</evidence>
<keyword evidence="17" id="KW-0325">Glycoprotein</keyword>
<keyword evidence="7 18" id="KW-0645">Protease</keyword>
<dbReference type="PANTHER" id="PTHR13382">
    <property type="entry name" value="MITOCHONDRIAL ATP SYNTHASE COUPLING FACTOR B"/>
    <property type="match status" value="1"/>
</dbReference>
<keyword evidence="16 20" id="KW-0472">Membrane</keyword>
<dbReference type="CDD" id="cd03875">
    <property type="entry name" value="M28_Fxna_like"/>
    <property type="match status" value="1"/>
</dbReference>
<dbReference type="InterPro" id="IPR036047">
    <property type="entry name" value="F-box-like_dom_sf"/>
</dbReference>
<evidence type="ECO:0000256" key="1">
    <source>
        <dbReference type="ARBA" id="ARBA00001947"/>
    </source>
</evidence>
<dbReference type="InterPro" id="IPR006553">
    <property type="entry name" value="Leu-rich_rpt_Cys-con_subtyp"/>
</dbReference>
<feature type="domain" description="F-box/LRR-repeat protein 15-like leucin rich repeat" evidence="25">
    <location>
        <begin position="235"/>
        <end position="493"/>
    </location>
</feature>
<dbReference type="FunFam" id="3.40.630.10:FF:000057">
    <property type="entry name" value="Vacuolar membrane protease"/>
    <property type="match status" value="1"/>
</dbReference>